<dbReference type="PANTHER" id="PTHR31741">
    <property type="entry name" value="OS02G0726500 PROTEIN-RELATED"/>
    <property type="match status" value="1"/>
</dbReference>
<keyword evidence="4" id="KW-0328">Glycosyltransferase</keyword>
<evidence type="ECO:0000256" key="1">
    <source>
        <dbReference type="ARBA" id="ARBA00004606"/>
    </source>
</evidence>
<evidence type="ECO:0000256" key="8">
    <source>
        <dbReference type="ARBA" id="ARBA00022989"/>
    </source>
</evidence>
<proteinExistence type="inferred from homology"/>
<keyword evidence="10" id="KW-0325">Glycoprotein</keyword>
<evidence type="ECO:0000256" key="12">
    <source>
        <dbReference type="ARBA" id="ARBA00023277"/>
    </source>
</evidence>
<keyword evidence="9" id="KW-0472">Membrane</keyword>
<gene>
    <name evidence="14" type="ORF">I3842_15G045100</name>
</gene>
<name>A0A922A9D7_CARIL</name>
<dbReference type="CDD" id="cd11299">
    <property type="entry name" value="O-FucT_plant"/>
    <property type="match status" value="1"/>
</dbReference>
<protein>
    <recommendedName>
        <fullName evidence="13">O-fucosyltransferase family protein</fullName>
    </recommendedName>
</protein>
<comment type="similarity">
    <text evidence="3">Belongs to the glycosyltransferase GT106 family.</text>
</comment>
<keyword evidence="11" id="KW-0294">Fucose metabolism</keyword>
<evidence type="ECO:0000256" key="6">
    <source>
        <dbReference type="ARBA" id="ARBA00022692"/>
    </source>
</evidence>
<evidence type="ECO:0000313" key="15">
    <source>
        <dbReference type="Proteomes" id="UP000811246"/>
    </source>
</evidence>
<keyword evidence="7" id="KW-0735">Signal-anchor</keyword>
<dbReference type="PANTHER" id="PTHR31741:SF1">
    <property type="entry name" value="O-FUCOSYLTRANSFERASE 7"/>
    <property type="match status" value="1"/>
</dbReference>
<dbReference type="GO" id="GO:0016757">
    <property type="term" value="F:glycosyltransferase activity"/>
    <property type="evidence" value="ECO:0007669"/>
    <property type="project" value="UniProtKB-KW"/>
</dbReference>
<dbReference type="InterPro" id="IPR024709">
    <property type="entry name" value="FucosylTrfase_pln"/>
</dbReference>
<keyword evidence="12" id="KW-0119">Carbohydrate metabolism</keyword>
<keyword evidence="6" id="KW-0812">Transmembrane</keyword>
<comment type="pathway">
    <text evidence="2">Glycan metabolism.</text>
</comment>
<evidence type="ECO:0000256" key="4">
    <source>
        <dbReference type="ARBA" id="ARBA00022676"/>
    </source>
</evidence>
<reference evidence="14" key="1">
    <citation type="submission" date="2021-01" db="EMBL/GenBank/DDBJ databases">
        <authorList>
            <person name="Lovell J.T."/>
            <person name="Bentley N."/>
            <person name="Bhattarai G."/>
            <person name="Jenkins J.W."/>
            <person name="Sreedasyam A."/>
            <person name="Alarcon Y."/>
            <person name="Bock C."/>
            <person name="Boston L."/>
            <person name="Carlson J."/>
            <person name="Cervantes K."/>
            <person name="Clermont K."/>
            <person name="Krom N."/>
            <person name="Kubenka K."/>
            <person name="Mamidi S."/>
            <person name="Mattison C."/>
            <person name="Monteros M."/>
            <person name="Pisani C."/>
            <person name="Plott C."/>
            <person name="Rajasekar S."/>
            <person name="Rhein H.S."/>
            <person name="Rohla C."/>
            <person name="Song M."/>
            <person name="Hilaire R.S."/>
            <person name="Shu S."/>
            <person name="Wells L."/>
            <person name="Wang X."/>
            <person name="Webber J."/>
            <person name="Heerema R.J."/>
            <person name="Klein P."/>
            <person name="Conner P."/>
            <person name="Grauke L."/>
            <person name="Grimwood J."/>
            <person name="Schmutz J."/>
            <person name="Randall J.J."/>
        </authorList>
    </citation>
    <scope>NUCLEOTIDE SEQUENCE</scope>
    <source>
        <tissue evidence="14">Leaf</tissue>
    </source>
</reference>
<evidence type="ECO:0000256" key="2">
    <source>
        <dbReference type="ARBA" id="ARBA00004881"/>
    </source>
</evidence>
<organism evidence="14 15">
    <name type="scientific">Carya illinoinensis</name>
    <name type="common">Pecan</name>
    <dbReference type="NCBI Taxonomy" id="32201"/>
    <lineage>
        <taxon>Eukaryota</taxon>
        <taxon>Viridiplantae</taxon>
        <taxon>Streptophyta</taxon>
        <taxon>Embryophyta</taxon>
        <taxon>Tracheophyta</taxon>
        <taxon>Spermatophyta</taxon>
        <taxon>Magnoliopsida</taxon>
        <taxon>eudicotyledons</taxon>
        <taxon>Gunneridae</taxon>
        <taxon>Pentapetalae</taxon>
        <taxon>rosids</taxon>
        <taxon>fabids</taxon>
        <taxon>Fagales</taxon>
        <taxon>Juglandaceae</taxon>
        <taxon>Carya</taxon>
    </lineage>
</organism>
<dbReference type="EMBL" id="CM031839">
    <property type="protein sequence ID" value="KAG6674496.1"/>
    <property type="molecule type" value="Genomic_DNA"/>
</dbReference>
<dbReference type="PIRSF" id="PIRSF009360">
    <property type="entry name" value="UCP009360"/>
    <property type="match status" value="1"/>
</dbReference>
<dbReference type="AlphaFoldDB" id="A0A922A9D7"/>
<dbReference type="GO" id="GO:0016020">
    <property type="term" value="C:membrane"/>
    <property type="evidence" value="ECO:0007669"/>
    <property type="project" value="UniProtKB-SubCell"/>
</dbReference>
<keyword evidence="8" id="KW-1133">Transmembrane helix</keyword>
<evidence type="ECO:0000256" key="9">
    <source>
        <dbReference type="ARBA" id="ARBA00023136"/>
    </source>
</evidence>
<dbReference type="Proteomes" id="UP000811246">
    <property type="component" value="Chromosome 15"/>
</dbReference>
<evidence type="ECO:0000256" key="3">
    <source>
        <dbReference type="ARBA" id="ARBA00007737"/>
    </source>
</evidence>
<evidence type="ECO:0000256" key="7">
    <source>
        <dbReference type="ARBA" id="ARBA00022968"/>
    </source>
</evidence>
<dbReference type="GO" id="GO:0006004">
    <property type="term" value="P:fucose metabolic process"/>
    <property type="evidence" value="ECO:0007669"/>
    <property type="project" value="UniProtKB-KW"/>
</dbReference>
<evidence type="ECO:0000256" key="10">
    <source>
        <dbReference type="ARBA" id="ARBA00023180"/>
    </source>
</evidence>
<evidence type="ECO:0000256" key="13">
    <source>
        <dbReference type="ARBA" id="ARBA00030350"/>
    </source>
</evidence>
<keyword evidence="5" id="KW-0808">Transferase</keyword>
<comment type="subcellular location">
    <subcellularLocation>
        <location evidence="1">Membrane</location>
        <topology evidence="1">Single-pass type II membrane protein</topology>
    </subcellularLocation>
</comment>
<evidence type="ECO:0000256" key="5">
    <source>
        <dbReference type="ARBA" id="ARBA00022679"/>
    </source>
</evidence>
<accession>A0A922A9D7</accession>
<evidence type="ECO:0000313" key="14">
    <source>
        <dbReference type="EMBL" id="KAG6674496.1"/>
    </source>
</evidence>
<dbReference type="FunFam" id="3.40.50.11350:FF:000011">
    <property type="entry name" value="O-fucosyltransferase 28"/>
    <property type="match status" value="1"/>
</dbReference>
<evidence type="ECO:0000256" key="11">
    <source>
        <dbReference type="ARBA" id="ARBA00023253"/>
    </source>
</evidence>
<sequence>MRAGICDMVAVAHIINATLVIPELDKRSFWQDSSNFSDVFDEDHFINALANDVRVVKKLPKELAAATRAVKHFRSWSGMDYYQDEIASMWEDFQVIRAAKSDSRLANNNLPPDIQKLRCRACYEALRFSPQIEALGKLLVNRMRSYGRYIALHLRYEKDMLAFSGCTHGLSPAEADELRMIRENTAYWKIKDIDSGEQRSKGYCPLTPKEVGIFLSSLGYPSNTPIYIAAGEIYGGDSHMADLRSRYPILKSKEKLASVEELEPFMDHASQLAALDYIVSVESDVFIPSYSGNMARAVEGHRRFLGHRKTISPDRKTLVRLFDKIERGTLKEGRNLSNRIIEAHRRRYVRVMMSL</sequence>
<comment type="caution">
    <text evidence="14">The sequence shown here is derived from an EMBL/GenBank/DDBJ whole genome shotgun (WGS) entry which is preliminary data.</text>
</comment>
<dbReference type="GO" id="GO:0005737">
    <property type="term" value="C:cytoplasm"/>
    <property type="evidence" value="ECO:0007669"/>
    <property type="project" value="TreeGrafter"/>
</dbReference>
<dbReference type="InterPro" id="IPR019378">
    <property type="entry name" value="GDP-Fuc_O-FucTrfase"/>
</dbReference>
<dbReference type="Pfam" id="PF10250">
    <property type="entry name" value="O-FucT"/>
    <property type="match status" value="1"/>
</dbReference>